<evidence type="ECO:0000256" key="1">
    <source>
        <dbReference type="SAM" id="Coils"/>
    </source>
</evidence>
<protein>
    <recommendedName>
        <fullName evidence="5">CCHC-type domain-containing protein</fullName>
    </recommendedName>
</protein>
<evidence type="ECO:0000313" key="3">
    <source>
        <dbReference type="EnsemblMetazoa" id="AMIN006475-PA"/>
    </source>
</evidence>
<evidence type="ECO:0000256" key="2">
    <source>
        <dbReference type="SAM" id="MobiDB-lite"/>
    </source>
</evidence>
<dbReference type="AlphaFoldDB" id="A0A182W802"/>
<feature type="region of interest" description="Disordered" evidence="2">
    <location>
        <begin position="58"/>
        <end position="101"/>
    </location>
</feature>
<reference evidence="4" key="1">
    <citation type="submission" date="2013-03" db="EMBL/GenBank/DDBJ databases">
        <title>The Genome Sequence of Anopheles minimus MINIMUS1.</title>
        <authorList>
            <consortium name="The Broad Institute Genomics Platform"/>
            <person name="Neafsey D.E."/>
            <person name="Walton C."/>
            <person name="Walker B."/>
            <person name="Young S.K."/>
            <person name="Zeng Q."/>
            <person name="Gargeya S."/>
            <person name="Fitzgerald M."/>
            <person name="Haas B."/>
            <person name="Abouelleil A."/>
            <person name="Allen A.W."/>
            <person name="Alvarado L."/>
            <person name="Arachchi H.M."/>
            <person name="Berlin A.M."/>
            <person name="Chapman S.B."/>
            <person name="Gainer-Dewar J."/>
            <person name="Goldberg J."/>
            <person name="Griggs A."/>
            <person name="Gujja S."/>
            <person name="Hansen M."/>
            <person name="Howarth C."/>
            <person name="Imamovic A."/>
            <person name="Ireland A."/>
            <person name="Larimer J."/>
            <person name="McCowan C."/>
            <person name="Murphy C."/>
            <person name="Pearson M."/>
            <person name="Poon T.W."/>
            <person name="Priest M."/>
            <person name="Roberts A."/>
            <person name="Saif S."/>
            <person name="Shea T."/>
            <person name="Sisk P."/>
            <person name="Sykes S."/>
            <person name="Wortman J."/>
            <person name="Nusbaum C."/>
            <person name="Birren B."/>
        </authorList>
    </citation>
    <scope>NUCLEOTIDE SEQUENCE [LARGE SCALE GENOMIC DNA]</scope>
    <source>
        <strain evidence="4">MINIMUS1</strain>
    </source>
</reference>
<sequence length="652" mass="74074">MAEKEFEMKMARMELEQEKLRINLEEQMEFGSEGSCVSSHSKTAKWVESQQCTRIAGSVHSEPARHVSPCDTQHTTATENPVEKVERRKGKPPNSQEPAQMGNLATVGQIASRQVFPKKLPIFRGSPKEWPIFISCYNESTAACGFTDRENLMRLEECLQGAAREAVASKLTTPKSVPYIIKTLQRLYGRPALILNELIQKARQTEAPKPENLDSLIMYGIAVQHFCDHLVSANLENHLKNPTLLEELVEKLPASRRLEWAQFMERFDDPGLKEFGEFMDDLLEKACKVSKFYPKGKHLENAHEKPHRSHHIHDEQTASNESPSNRYQERPCHVCNKSGHRVRSCEMFRKMSVKDRQLAVNQHQLCNLCLNQHGSRRCFSRFNCIVNGCNARHNALLHPAKTSAEPTANKGECLNHKTPESETKGPDLARRLGVHGDPRPLKLRWTGGVTRKEDESELVNVQISARDDERRYGLFGAHTVQKLSLPRLIGLQHMDLMTPLETRKGQPNEPVAVRSPLGWAVYGPLHATNFMLHHNEPEGPSESDCECELNALLKRQFALEEVSISNSALPEASEIARAKEILQNTTVRLGCRFETGLLWRTDEIHFPNSFPMAVKRLQSLERKLEKTPELAKNVHQQIQEYLDKGYAHKATE</sequence>
<feature type="compositionally biased region" description="Polar residues" evidence="2">
    <location>
        <begin position="70"/>
        <end position="79"/>
    </location>
</feature>
<dbReference type="Proteomes" id="UP000075920">
    <property type="component" value="Unassembled WGS sequence"/>
</dbReference>
<dbReference type="EnsemblMetazoa" id="AMIN006475-RA">
    <property type="protein sequence ID" value="AMIN006475-PA"/>
    <property type="gene ID" value="AMIN006475"/>
</dbReference>
<feature type="compositionally biased region" description="Polar residues" evidence="2">
    <location>
        <begin position="317"/>
        <end position="326"/>
    </location>
</feature>
<keyword evidence="4" id="KW-1185">Reference proteome</keyword>
<dbReference type="STRING" id="112268.A0A182W802"/>
<proteinExistence type="predicted"/>
<feature type="region of interest" description="Disordered" evidence="2">
    <location>
        <begin position="403"/>
        <end position="428"/>
    </location>
</feature>
<dbReference type="PANTHER" id="PTHR47331">
    <property type="entry name" value="PHD-TYPE DOMAIN-CONTAINING PROTEIN"/>
    <property type="match status" value="1"/>
</dbReference>
<keyword evidence="1" id="KW-0175">Coiled coil</keyword>
<name>A0A182W802_9DIPT</name>
<dbReference type="Pfam" id="PF03564">
    <property type="entry name" value="DUF1759"/>
    <property type="match status" value="1"/>
</dbReference>
<feature type="compositionally biased region" description="Basic and acidic residues" evidence="2">
    <location>
        <begin position="413"/>
        <end position="428"/>
    </location>
</feature>
<evidence type="ECO:0008006" key="5">
    <source>
        <dbReference type="Google" id="ProtNLM"/>
    </source>
</evidence>
<dbReference type="VEuPathDB" id="VectorBase:AMIN006475"/>
<reference evidence="3" key="2">
    <citation type="submission" date="2020-05" db="UniProtKB">
        <authorList>
            <consortium name="EnsemblMetazoa"/>
        </authorList>
    </citation>
    <scope>IDENTIFICATION</scope>
    <source>
        <strain evidence="3">MINIMUS1</strain>
    </source>
</reference>
<evidence type="ECO:0000313" key="4">
    <source>
        <dbReference type="Proteomes" id="UP000075920"/>
    </source>
</evidence>
<organism evidence="3 4">
    <name type="scientific">Anopheles minimus</name>
    <dbReference type="NCBI Taxonomy" id="112268"/>
    <lineage>
        <taxon>Eukaryota</taxon>
        <taxon>Metazoa</taxon>
        <taxon>Ecdysozoa</taxon>
        <taxon>Arthropoda</taxon>
        <taxon>Hexapoda</taxon>
        <taxon>Insecta</taxon>
        <taxon>Pterygota</taxon>
        <taxon>Neoptera</taxon>
        <taxon>Endopterygota</taxon>
        <taxon>Diptera</taxon>
        <taxon>Nematocera</taxon>
        <taxon>Culicoidea</taxon>
        <taxon>Culicidae</taxon>
        <taxon>Anophelinae</taxon>
        <taxon>Anopheles</taxon>
    </lineage>
</organism>
<feature type="coiled-coil region" evidence="1">
    <location>
        <begin position="1"/>
        <end position="28"/>
    </location>
</feature>
<feature type="region of interest" description="Disordered" evidence="2">
    <location>
        <begin position="299"/>
        <end position="330"/>
    </location>
</feature>
<dbReference type="InterPro" id="IPR005312">
    <property type="entry name" value="DUF1759"/>
</dbReference>
<accession>A0A182W802</accession>